<dbReference type="SUPFAM" id="SSF52058">
    <property type="entry name" value="L domain-like"/>
    <property type="match status" value="1"/>
</dbReference>
<name>A0AA39DTZ4_VITRO</name>
<evidence type="ECO:0000256" key="5">
    <source>
        <dbReference type="ARBA" id="ARBA00022737"/>
    </source>
</evidence>
<proteinExistence type="predicted"/>
<evidence type="ECO:0000256" key="8">
    <source>
        <dbReference type="ARBA" id="ARBA00023170"/>
    </source>
</evidence>
<dbReference type="GO" id="GO:0016020">
    <property type="term" value="C:membrane"/>
    <property type="evidence" value="ECO:0007669"/>
    <property type="project" value="UniProtKB-SubCell"/>
</dbReference>
<evidence type="ECO:0000256" key="1">
    <source>
        <dbReference type="ARBA" id="ARBA00004167"/>
    </source>
</evidence>
<dbReference type="PANTHER" id="PTHR47986:SF1">
    <property type="entry name" value="OS04G0685900 PROTEIN"/>
    <property type="match status" value="1"/>
</dbReference>
<keyword evidence="4" id="KW-0732">Signal</keyword>
<keyword evidence="6" id="KW-1133">Transmembrane helix</keyword>
<dbReference type="InterPro" id="IPR052422">
    <property type="entry name" value="Auxin_Ser/Thr_Kinase"/>
</dbReference>
<organism evidence="10 11">
    <name type="scientific">Vitis rotundifolia</name>
    <name type="common">Muscadine grape</name>
    <dbReference type="NCBI Taxonomy" id="103349"/>
    <lineage>
        <taxon>Eukaryota</taxon>
        <taxon>Viridiplantae</taxon>
        <taxon>Streptophyta</taxon>
        <taxon>Embryophyta</taxon>
        <taxon>Tracheophyta</taxon>
        <taxon>Spermatophyta</taxon>
        <taxon>Magnoliopsida</taxon>
        <taxon>eudicotyledons</taxon>
        <taxon>Gunneridae</taxon>
        <taxon>Pentapetalae</taxon>
        <taxon>rosids</taxon>
        <taxon>Vitales</taxon>
        <taxon>Vitaceae</taxon>
        <taxon>Viteae</taxon>
        <taxon>Vitis</taxon>
    </lineage>
</organism>
<keyword evidence="2" id="KW-0433">Leucine-rich repeat</keyword>
<sequence length="184" mass="20784">MKETSQRVDSNLWPHVFCSGDRVTQIQVQGLGLKGPLPQNFNQLSMLYNLGFQRNHFNGKLPSFRGLSELQFAFLDYNKFDTIPADFFDGLTSIRILALNDNPFNATTGWSIPDKFVRTTASAEADMPSSSHPARLPTFHASAQEPWGYMDAPMFLESECALLRNAFGLQQVLLQSEENYPLKF</sequence>
<comment type="caution">
    <text evidence="10">The sequence shown here is derived from an EMBL/GenBank/DDBJ whole genome shotgun (WGS) entry which is preliminary data.</text>
</comment>
<gene>
    <name evidence="10" type="ORF">PVL29_008879</name>
</gene>
<keyword evidence="3" id="KW-0812">Transmembrane</keyword>
<evidence type="ECO:0000256" key="9">
    <source>
        <dbReference type="ARBA" id="ARBA00023180"/>
    </source>
</evidence>
<comment type="subcellular location">
    <subcellularLocation>
        <location evidence="1">Membrane</location>
        <topology evidence="1">Single-pass membrane protein</topology>
    </subcellularLocation>
</comment>
<evidence type="ECO:0000313" key="10">
    <source>
        <dbReference type="EMBL" id="KAJ9696878.1"/>
    </source>
</evidence>
<dbReference type="Proteomes" id="UP001168098">
    <property type="component" value="Unassembled WGS sequence"/>
</dbReference>
<evidence type="ECO:0000256" key="2">
    <source>
        <dbReference type="ARBA" id="ARBA00022614"/>
    </source>
</evidence>
<evidence type="ECO:0000256" key="4">
    <source>
        <dbReference type="ARBA" id="ARBA00022729"/>
    </source>
</evidence>
<dbReference type="Gene3D" id="3.80.10.10">
    <property type="entry name" value="Ribonuclease Inhibitor"/>
    <property type="match status" value="1"/>
</dbReference>
<reference evidence="10 11" key="1">
    <citation type="journal article" date="2023" name="BMC Biotechnol.">
        <title>Vitis rotundifolia cv Carlos genome sequencing.</title>
        <authorList>
            <person name="Huff M."/>
            <person name="Hulse-Kemp A."/>
            <person name="Scheffler B."/>
            <person name="Youngblood R."/>
            <person name="Simpson S."/>
            <person name="Babiker E."/>
            <person name="Staton M."/>
        </authorList>
    </citation>
    <scope>NUCLEOTIDE SEQUENCE [LARGE SCALE GENOMIC DNA]</scope>
    <source>
        <tissue evidence="10">Leaf</tissue>
    </source>
</reference>
<evidence type="ECO:0000256" key="3">
    <source>
        <dbReference type="ARBA" id="ARBA00022692"/>
    </source>
</evidence>
<evidence type="ECO:0000256" key="7">
    <source>
        <dbReference type="ARBA" id="ARBA00023136"/>
    </source>
</evidence>
<dbReference type="PANTHER" id="PTHR47986">
    <property type="entry name" value="OSJNBA0070M12.3 PROTEIN"/>
    <property type="match status" value="1"/>
</dbReference>
<evidence type="ECO:0000313" key="11">
    <source>
        <dbReference type="Proteomes" id="UP001168098"/>
    </source>
</evidence>
<keyword evidence="5" id="KW-0677">Repeat</keyword>
<accession>A0AA39DTZ4</accession>
<dbReference type="EMBL" id="JARBHA010000007">
    <property type="protein sequence ID" value="KAJ9696878.1"/>
    <property type="molecule type" value="Genomic_DNA"/>
</dbReference>
<evidence type="ECO:0000256" key="6">
    <source>
        <dbReference type="ARBA" id="ARBA00022989"/>
    </source>
</evidence>
<keyword evidence="11" id="KW-1185">Reference proteome</keyword>
<keyword evidence="7" id="KW-0472">Membrane</keyword>
<dbReference type="AlphaFoldDB" id="A0AA39DTZ4"/>
<keyword evidence="9" id="KW-0325">Glycoprotein</keyword>
<keyword evidence="8" id="KW-0675">Receptor</keyword>
<dbReference type="InterPro" id="IPR032675">
    <property type="entry name" value="LRR_dom_sf"/>
</dbReference>
<protein>
    <submittedName>
        <fullName evidence="10">Uncharacterized protein</fullName>
    </submittedName>
</protein>